<dbReference type="InterPro" id="IPR010432">
    <property type="entry name" value="RDD"/>
</dbReference>
<evidence type="ECO:0000256" key="5">
    <source>
        <dbReference type="ARBA" id="ARBA00023136"/>
    </source>
</evidence>
<gene>
    <name evidence="9" type="ORF">JX360_16775</name>
</gene>
<dbReference type="InterPro" id="IPR051791">
    <property type="entry name" value="Pra-immunoreactive"/>
</dbReference>
<evidence type="ECO:0000313" key="9">
    <source>
        <dbReference type="EMBL" id="MCJ2544539.1"/>
    </source>
</evidence>
<name>A0ABT0CFH7_THEVL</name>
<feature type="region of interest" description="Disordered" evidence="6">
    <location>
        <begin position="1"/>
        <end position="61"/>
    </location>
</feature>
<keyword evidence="2" id="KW-1003">Cell membrane</keyword>
<keyword evidence="4 7" id="KW-1133">Transmembrane helix</keyword>
<dbReference type="RefSeq" id="WP_244353220.1">
    <property type="nucleotide sequence ID" value="NZ_JAFIRA010000076.1"/>
</dbReference>
<comment type="caution">
    <text evidence="9">The sequence shown here is derived from an EMBL/GenBank/DDBJ whole genome shotgun (WGS) entry which is preliminary data.</text>
</comment>
<keyword evidence="5 7" id="KW-0472">Membrane</keyword>
<evidence type="ECO:0000256" key="3">
    <source>
        <dbReference type="ARBA" id="ARBA00022692"/>
    </source>
</evidence>
<dbReference type="PANTHER" id="PTHR36115">
    <property type="entry name" value="PROLINE-RICH ANTIGEN HOMOLOG-RELATED"/>
    <property type="match status" value="1"/>
</dbReference>
<proteinExistence type="predicted"/>
<organism evidence="9 10">
    <name type="scientific">Thermostichus vulcanus str. 'Rupite'</name>
    <dbReference type="NCBI Taxonomy" id="2813851"/>
    <lineage>
        <taxon>Bacteria</taxon>
        <taxon>Bacillati</taxon>
        <taxon>Cyanobacteriota</taxon>
        <taxon>Cyanophyceae</taxon>
        <taxon>Thermostichales</taxon>
        <taxon>Thermostichaceae</taxon>
        <taxon>Thermostichus</taxon>
    </lineage>
</organism>
<dbReference type="Pfam" id="PF06271">
    <property type="entry name" value="RDD"/>
    <property type="match status" value="1"/>
</dbReference>
<feature type="domain" description="RDD" evidence="8">
    <location>
        <begin position="69"/>
        <end position="199"/>
    </location>
</feature>
<dbReference type="PANTHER" id="PTHR36115:SF6">
    <property type="entry name" value="PROLINE-RICH ANTIGEN HOMOLOG"/>
    <property type="match status" value="1"/>
</dbReference>
<protein>
    <submittedName>
        <fullName evidence="9">RDD family protein</fullName>
    </submittedName>
</protein>
<evidence type="ECO:0000256" key="6">
    <source>
        <dbReference type="SAM" id="MobiDB-lite"/>
    </source>
</evidence>
<feature type="transmembrane region" description="Helical" evidence="7">
    <location>
        <begin position="75"/>
        <end position="92"/>
    </location>
</feature>
<evidence type="ECO:0000259" key="8">
    <source>
        <dbReference type="Pfam" id="PF06271"/>
    </source>
</evidence>
<dbReference type="Proteomes" id="UP000830835">
    <property type="component" value="Unassembled WGS sequence"/>
</dbReference>
<comment type="subcellular location">
    <subcellularLocation>
        <location evidence="1">Cell membrane</location>
        <topology evidence="1">Multi-pass membrane protein</topology>
    </subcellularLocation>
</comment>
<evidence type="ECO:0000256" key="1">
    <source>
        <dbReference type="ARBA" id="ARBA00004651"/>
    </source>
</evidence>
<evidence type="ECO:0000256" key="7">
    <source>
        <dbReference type="SAM" id="Phobius"/>
    </source>
</evidence>
<evidence type="ECO:0000256" key="4">
    <source>
        <dbReference type="ARBA" id="ARBA00022989"/>
    </source>
</evidence>
<keyword evidence="3 7" id="KW-0812">Transmembrane</keyword>
<evidence type="ECO:0000256" key="2">
    <source>
        <dbReference type="ARBA" id="ARBA00022475"/>
    </source>
</evidence>
<reference evidence="9" key="1">
    <citation type="submission" date="2021-02" db="EMBL/GenBank/DDBJ databases">
        <title>The CRISPR/cas machinery reduction and long-range gene transfer in the hot spring cyanobacterium Synechococcus.</title>
        <authorList>
            <person name="Dvorak P."/>
            <person name="Jahodarova E."/>
            <person name="Hasler P."/>
            <person name="Poulickova A."/>
        </authorList>
    </citation>
    <scope>NUCLEOTIDE SEQUENCE</scope>
    <source>
        <strain evidence="9">Rupite</strain>
    </source>
</reference>
<keyword evidence="10" id="KW-1185">Reference proteome</keyword>
<evidence type="ECO:0000313" key="10">
    <source>
        <dbReference type="Proteomes" id="UP000830835"/>
    </source>
</evidence>
<feature type="compositionally biased region" description="Low complexity" evidence="6">
    <location>
        <begin position="50"/>
        <end position="61"/>
    </location>
</feature>
<feature type="compositionally biased region" description="Basic and acidic residues" evidence="6">
    <location>
        <begin position="1"/>
        <end position="26"/>
    </location>
</feature>
<feature type="transmembrane region" description="Helical" evidence="7">
    <location>
        <begin position="163"/>
        <end position="186"/>
    </location>
</feature>
<dbReference type="EMBL" id="JAFIRA010000076">
    <property type="protein sequence ID" value="MCJ2544539.1"/>
    <property type="molecule type" value="Genomic_DNA"/>
</dbReference>
<feature type="transmembrane region" description="Helical" evidence="7">
    <location>
        <begin position="98"/>
        <end position="120"/>
    </location>
</feature>
<accession>A0ABT0CFH7</accession>
<sequence length="292" mass="32757">MTDPRPYPERPKFPERPKTDQLDQRSGEWQTFSALPPPAPLRPVEREQPAPKTAPAPQTAPIETIPKLATWRKRIGAFALDFGVGLGASYVAQGLASLFGANAGAVDMTGYVAFFAVWLVNRGYFQSRPEGQSLGKWLLNIKTLDPETETSPHLIRSVARESVLSLFLLTEALLVPLAADGLFAVFDKEKRQTIHDRAGRTLVVESERGYHLDEKAMRFLEGILEGDAAEDVKSAARDLLSQAQRNDTVRDLSKQMQRLSKDMDQNTRSLRQQTGKQMRNWVDSVKEKLDNW</sequence>